<dbReference type="Proteomes" id="UP000240974">
    <property type="component" value="Unassembled WGS sequence"/>
</dbReference>
<dbReference type="Pfam" id="PF04397">
    <property type="entry name" value="LytTR"/>
    <property type="match status" value="1"/>
</dbReference>
<feature type="domain" description="HTH LytTR-type" evidence="2">
    <location>
        <begin position="134"/>
        <end position="224"/>
    </location>
</feature>
<evidence type="ECO:0000259" key="2">
    <source>
        <dbReference type="SMART" id="SM00850"/>
    </source>
</evidence>
<protein>
    <recommendedName>
        <fullName evidence="5">DNA-binding response regulator</fullName>
    </recommendedName>
</protein>
<sequence length="231" mass="27527">MRCLVVDDDQEFSSKFNIHLETFLKGIFKDFHIIEINEKFDDFSQYHDIDLLFIDIDLKDLNGINIIKRLQMDKVDYPIIYVSSRQELVFSSLTTQPFYFVRKQNLENDLKELFKLLNIYYKKTMKMITFDYYGRKTCIFLKDIHYITSFGHDISIVCAQETYTYRSSLKDALNLIDSPVVVQVHRSYAVSLMYVKEVDKNNIILNDETCITIGKKYADEFMFQYKEYLIS</sequence>
<comment type="caution">
    <text evidence="3">The sequence shown here is derived from an EMBL/GenBank/DDBJ whole genome shotgun (WGS) entry which is preliminary data.</text>
</comment>
<dbReference type="PANTHER" id="PTHR37299">
    <property type="entry name" value="TRANSCRIPTIONAL REGULATOR-RELATED"/>
    <property type="match status" value="1"/>
</dbReference>
<evidence type="ECO:0008006" key="5">
    <source>
        <dbReference type="Google" id="ProtNLM"/>
    </source>
</evidence>
<dbReference type="EMBL" id="PYLQ01000001">
    <property type="protein sequence ID" value="PST43415.1"/>
    <property type="molecule type" value="Genomic_DNA"/>
</dbReference>
<dbReference type="InterPro" id="IPR007492">
    <property type="entry name" value="LytTR_DNA-bd_dom"/>
</dbReference>
<dbReference type="GO" id="GO:0003677">
    <property type="term" value="F:DNA binding"/>
    <property type="evidence" value="ECO:0007669"/>
    <property type="project" value="InterPro"/>
</dbReference>
<accession>A0A2T3G786</accession>
<dbReference type="SMART" id="SM00850">
    <property type="entry name" value="LytTR"/>
    <property type="match status" value="1"/>
</dbReference>
<dbReference type="InterPro" id="IPR046947">
    <property type="entry name" value="LytR-like"/>
</dbReference>
<organism evidence="3 4">
    <name type="scientific">Faecalibacillus intestinalis</name>
    <dbReference type="NCBI Taxonomy" id="1982626"/>
    <lineage>
        <taxon>Bacteria</taxon>
        <taxon>Bacillati</taxon>
        <taxon>Bacillota</taxon>
        <taxon>Erysipelotrichia</taxon>
        <taxon>Erysipelotrichales</taxon>
        <taxon>Coprobacillaceae</taxon>
        <taxon>Faecalibacillus</taxon>
    </lineage>
</organism>
<dbReference type="SMART" id="SM00448">
    <property type="entry name" value="REC"/>
    <property type="match status" value="1"/>
</dbReference>
<dbReference type="RefSeq" id="WP_107029056.1">
    <property type="nucleotide sequence ID" value="NZ_DBGCSN010000348.1"/>
</dbReference>
<dbReference type="Gene3D" id="3.40.50.2300">
    <property type="match status" value="1"/>
</dbReference>
<evidence type="ECO:0000313" key="3">
    <source>
        <dbReference type="EMBL" id="PST43415.1"/>
    </source>
</evidence>
<dbReference type="Pfam" id="PF00072">
    <property type="entry name" value="Response_reg"/>
    <property type="match status" value="1"/>
</dbReference>
<reference evidence="3 4" key="1">
    <citation type="journal article" date="2019" name="Int. J. Syst. Evol. Microbiol.">
        <title>Faecalibacillus intestinalis gen. nov., sp. nov. and Faecalibacillus faecis sp. nov., isolated from human faeces.</title>
        <authorList>
            <person name="Seo B."/>
            <person name="Jeon K."/>
            <person name="Baek I."/>
            <person name="Lee Y.M."/>
            <person name="Baek K."/>
            <person name="Ko G."/>
        </authorList>
    </citation>
    <scope>NUCLEOTIDE SEQUENCE [LARGE SCALE GENOMIC DNA]</scope>
    <source>
        <strain evidence="3 4">SNUG30099</strain>
    </source>
</reference>
<dbReference type="GO" id="GO:0000156">
    <property type="term" value="F:phosphorelay response regulator activity"/>
    <property type="evidence" value="ECO:0007669"/>
    <property type="project" value="InterPro"/>
</dbReference>
<dbReference type="SUPFAM" id="SSF52172">
    <property type="entry name" value="CheY-like"/>
    <property type="match status" value="1"/>
</dbReference>
<keyword evidence="4" id="KW-1185">Reference proteome</keyword>
<evidence type="ECO:0000313" key="4">
    <source>
        <dbReference type="Proteomes" id="UP000240974"/>
    </source>
</evidence>
<name>A0A2T3G786_9FIRM</name>
<dbReference type="AlphaFoldDB" id="A0A2T3G786"/>
<dbReference type="Gene3D" id="2.40.50.1020">
    <property type="entry name" value="LytTr DNA-binding domain"/>
    <property type="match status" value="1"/>
</dbReference>
<proteinExistence type="predicted"/>
<dbReference type="InterPro" id="IPR011006">
    <property type="entry name" value="CheY-like_superfamily"/>
</dbReference>
<dbReference type="CDD" id="cd00156">
    <property type="entry name" value="REC"/>
    <property type="match status" value="1"/>
</dbReference>
<feature type="domain" description="Response regulatory" evidence="1">
    <location>
        <begin position="1"/>
        <end position="114"/>
    </location>
</feature>
<dbReference type="PANTHER" id="PTHR37299:SF1">
    <property type="entry name" value="STAGE 0 SPORULATION PROTEIN A HOMOLOG"/>
    <property type="match status" value="1"/>
</dbReference>
<evidence type="ECO:0000259" key="1">
    <source>
        <dbReference type="SMART" id="SM00448"/>
    </source>
</evidence>
<dbReference type="InterPro" id="IPR001789">
    <property type="entry name" value="Sig_transdc_resp-reg_receiver"/>
</dbReference>
<gene>
    <name evidence="3" type="ORF">C7U54_01510</name>
</gene>